<keyword evidence="6" id="KW-1185">Reference proteome</keyword>
<evidence type="ECO:0000259" key="4">
    <source>
        <dbReference type="PROSITE" id="PS51118"/>
    </source>
</evidence>
<evidence type="ECO:0000256" key="2">
    <source>
        <dbReference type="ARBA" id="ARBA00023125"/>
    </source>
</evidence>
<evidence type="ECO:0000256" key="1">
    <source>
        <dbReference type="ARBA" id="ARBA00023015"/>
    </source>
</evidence>
<dbReference type="InterPro" id="IPR002577">
    <property type="entry name" value="HTH_HxlR"/>
</dbReference>
<organism evidence="5 6">
    <name type="scientific">Candidatus Pantoea varia</name>
    <dbReference type="NCBI Taxonomy" id="1881036"/>
    <lineage>
        <taxon>Bacteria</taxon>
        <taxon>Pseudomonadati</taxon>
        <taxon>Pseudomonadota</taxon>
        <taxon>Gammaproteobacteria</taxon>
        <taxon>Enterobacterales</taxon>
        <taxon>Erwiniaceae</taxon>
        <taxon>Pantoea</taxon>
    </lineage>
</organism>
<dbReference type="GO" id="GO:0003677">
    <property type="term" value="F:DNA binding"/>
    <property type="evidence" value="ECO:0007669"/>
    <property type="project" value="UniProtKB-KW"/>
</dbReference>
<dbReference type="PANTHER" id="PTHR33204">
    <property type="entry name" value="TRANSCRIPTIONAL REGULATOR, MARR FAMILY"/>
    <property type="match status" value="1"/>
</dbReference>
<dbReference type="AlphaFoldDB" id="A0A1I5EBT1"/>
<dbReference type="Gene3D" id="1.10.10.10">
    <property type="entry name" value="Winged helix-like DNA-binding domain superfamily/Winged helix DNA-binding domain"/>
    <property type="match status" value="1"/>
</dbReference>
<feature type="domain" description="HTH hxlR-type" evidence="4">
    <location>
        <begin position="36"/>
        <end position="134"/>
    </location>
</feature>
<gene>
    <name evidence="5" type="ORF">SAMN05428971_2865</name>
</gene>
<accession>A0A1I5EBT1</accession>
<dbReference type="PANTHER" id="PTHR33204:SF18">
    <property type="entry name" value="TRANSCRIPTIONAL REGULATORY PROTEIN"/>
    <property type="match status" value="1"/>
</dbReference>
<sequence length="150" mass="16927">MVYLLYLVSITHLMYTRYPQGNLMTTDITTVLAEINSTRPILEQVANKWSVLILTVLCSQPSRFNAIKRRLDPITHKSLTEALRRLERNGLVNRRVIASSPVAVEYSITPLGRTLQDPFIALVSWAKQHGGAMEQAQVVYDDGRDVEESA</sequence>
<dbReference type="PROSITE" id="PS51118">
    <property type="entry name" value="HTH_HXLR"/>
    <property type="match status" value="1"/>
</dbReference>
<evidence type="ECO:0000256" key="3">
    <source>
        <dbReference type="ARBA" id="ARBA00023163"/>
    </source>
</evidence>
<evidence type="ECO:0000313" key="5">
    <source>
        <dbReference type="EMBL" id="SFO08885.1"/>
    </source>
</evidence>
<dbReference type="SUPFAM" id="SSF46785">
    <property type="entry name" value="Winged helix' DNA-binding domain"/>
    <property type="match status" value="1"/>
</dbReference>
<reference evidence="6" key="1">
    <citation type="submission" date="2016-10" db="EMBL/GenBank/DDBJ databases">
        <authorList>
            <person name="Varghese N."/>
            <person name="Submissions S."/>
        </authorList>
    </citation>
    <scope>NUCLEOTIDE SEQUENCE [LARGE SCALE GENOMIC DNA]</scope>
    <source>
        <strain evidence="6">OV426</strain>
    </source>
</reference>
<dbReference type="EMBL" id="FOVG01000003">
    <property type="protein sequence ID" value="SFO08885.1"/>
    <property type="molecule type" value="Genomic_DNA"/>
</dbReference>
<dbReference type="InterPro" id="IPR036390">
    <property type="entry name" value="WH_DNA-bd_sf"/>
</dbReference>
<keyword evidence="1" id="KW-0805">Transcription regulation</keyword>
<proteinExistence type="predicted"/>
<dbReference type="Proteomes" id="UP000198968">
    <property type="component" value="Unassembled WGS sequence"/>
</dbReference>
<dbReference type="InterPro" id="IPR036388">
    <property type="entry name" value="WH-like_DNA-bd_sf"/>
</dbReference>
<name>A0A1I5EBT1_9GAMM</name>
<keyword evidence="2" id="KW-0238">DNA-binding</keyword>
<dbReference type="Pfam" id="PF01638">
    <property type="entry name" value="HxlR"/>
    <property type="match status" value="1"/>
</dbReference>
<evidence type="ECO:0000313" key="6">
    <source>
        <dbReference type="Proteomes" id="UP000198968"/>
    </source>
</evidence>
<protein>
    <submittedName>
        <fullName evidence="5">Transcriptional regulator, HxlR family</fullName>
    </submittedName>
</protein>
<keyword evidence="3" id="KW-0804">Transcription</keyword>